<keyword evidence="11 14" id="KW-1133">Transmembrane helix</keyword>
<dbReference type="InterPro" id="IPR003661">
    <property type="entry name" value="HisK_dim/P_dom"/>
</dbReference>
<dbReference type="PROSITE" id="PS50109">
    <property type="entry name" value="HIS_KIN"/>
    <property type="match status" value="1"/>
</dbReference>
<comment type="subcellular location">
    <subcellularLocation>
        <location evidence="2">Cell membrane</location>
        <topology evidence="2">Multi-pass membrane protein</topology>
    </subcellularLocation>
</comment>
<keyword evidence="13 14" id="KW-0472">Membrane</keyword>
<dbReference type="PANTHER" id="PTHR43065">
    <property type="entry name" value="SENSOR HISTIDINE KINASE"/>
    <property type="match status" value="1"/>
</dbReference>
<evidence type="ECO:0000256" key="14">
    <source>
        <dbReference type="SAM" id="Phobius"/>
    </source>
</evidence>
<dbReference type="SUPFAM" id="SSF47384">
    <property type="entry name" value="Homodimeric domain of signal transducing histidine kinase"/>
    <property type="match status" value="1"/>
</dbReference>
<evidence type="ECO:0000256" key="3">
    <source>
        <dbReference type="ARBA" id="ARBA00012438"/>
    </source>
</evidence>
<proteinExistence type="predicted"/>
<keyword evidence="8" id="KW-0547">Nucleotide-binding</keyword>
<dbReference type="GO" id="GO:0005524">
    <property type="term" value="F:ATP binding"/>
    <property type="evidence" value="ECO:0007669"/>
    <property type="project" value="UniProtKB-KW"/>
</dbReference>
<dbReference type="NCBIfam" id="TIGR00229">
    <property type="entry name" value="sensory_box"/>
    <property type="match status" value="1"/>
</dbReference>
<dbReference type="EC" id="2.7.13.3" evidence="3"/>
<dbReference type="InterPro" id="IPR000700">
    <property type="entry name" value="PAS-assoc_C"/>
</dbReference>
<evidence type="ECO:0000256" key="6">
    <source>
        <dbReference type="ARBA" id="ARBA00022679"/>
    </source>
</evidence>
<dbReference type="InterPro" id="IPR029151">
    <property type="entry name" value="Sensor-like_sf"/>
</dbReference>
<evidence type="ECO:0000256" key="8">
    <source>
        <dbReference type="ARBA" id="ARBA00022741"/>
    </source>
</evidence>
<dbReference type="Gene3D" id="3.30.565.10">
    <property type="entry name" value="Histidine kinase-like ATPase, C-terminal domain"/>
    <property type="match status" value="1"/>
</dbReference>
<dbReference type="Pfam" id="PF02518">
    <property type="entry name" value="HATPase_c"/>
    <property type="match status" value="1"/>
</dbReference>
<gene>
    <name evidence="18" type="ORF">D3P04_06365</name>
</gene>
<dbReference type="InterPro" id="IPR036890">
    <property type="entry name" value="HATPase_C_sf"/>
</dbReference>
<dbReference type="EMBL" id="QZCG01000003">
    <property type="protein sequence ID" value="RJE87353.1"/>
    <property type="molecule type" value="Genomic_DNA"/>
</dbReference>
<comment type="catalytic activity">
    <reaction evidence="1">
        <text>ATP + protein L-histidine = ADP + protein N-phospho-L-histidine.</text>
        <dbReference type="EC" id="2.7.13.3"/>
    </reaction>
</comment>
<evidence type="ECO:0000256" key="1">
    <source>
        <dbReference type="ARBA" id="ARBA00000085"/>
    </source>
</evidence>
<dbReference type="CDD" id="cd00130">
    <property type="entry name" value="PAS"/>
    <property type="match status" value="1"/>
</dbReference>
<evidence type="ECO:0000256" key="9">
    <source>
        <dbReference type="ARBA" id="ARBA00022777"/>
    </source>
</evidence>
<dbReference type="Gene3D" id="3.30.450.20">
    <property type="entry name" value="PAS domain"/>
    <property type="match status" value="2"/>
</dbReference>
<comment type="caution">
    <text evidence="18">The sequence shown here is derived from an EMBL/GenBank/DDBJ whole genome shotgun (WGS) entry which is preliminary data.</text>
</comment>
<dbReference type="SUPFAM" id="SSF55874">
    <property type="entry name" value="ATPase domain of HSP90 chaperone/DNA topoisomerase II/histidine kinase"/>
    <property type="match status" value="1"/>
</dbReference>
<dbReference type="SUPFAM" id="SSF55785">
    <property type="entry name" value="PYP-like sensor domain (PAS domain)"/>
    <property type="match status" value="1"/>
</dbReference>
<dbReference type="SMART" id="SM00086">
    <property type="entry name" value="PAC"/>
    <property type="match status" value="2"/>
</dbReference>
<evidence type="ECO:0000256" key="5">
    <source>
        <dbReference type="ARBA" id="ARBA00022553"/>
    </source>
</evidence>
<dbReference type="Pfam" id="PF08447">
    <property type="entry name" value="PAS_3"/>
    <property type="match status" value="1"/>
</dbReference>
<dbReference type="SMART" id="SM00091">
    <property type="entry name" value="PAS"/>
    <property type="match status" value="1"/>
</dbReference>
<dbReference type="SMART" id="SM00388">
    <property type="entry name" value="HisKA"/>
    <property type="match status" value="1"/>
</dbReference>
<keyword evidence="6" id="KW-0808">Transferase</keyword>
<dbReference type="PANTHER" id="PTHR43065:SF10">
    <property type="entry name" value="PEROXIDE STRESS-ACTIVATED HISTIDINE KINASE MAK3"/>
    <property type="match status" value="1"/>
</dbReference>
<keyword evidence="4" id="KW-1003">Cell membrane</keyword>
<dbReference type="InterPro" id="IPR003594">
    <property type="entry name" value="HATPase_dom"/>
</dbReference>
<dbReference type="Pfam" id="PF02743">
    <property type="entry name" value="dCache_1"/>
    <property type="match status" value="1"/>
</dbReference>
<dbReference type="CDD" id="cd12913">
    <property type="entry name" value="PDC1_MCP_like"/>
    <property type="match status" value="1"/>
</dbReference>
<keyword evidence="7 14" id="KW-0812">Transmembrane</keyword>
<keyword evidence="19" id="KW-1185">Reference proteome</keyword>
<feature type="domain" description="PAS" evidence="16">
    <location>
        <begin position="434"/>
        <end position="471"/>
    </location>
</feature>
<dbReference type="PROSITE" id="PS50112">
    <property type="entry name" value="PAS"/>
    <property type="match status" value="1"/>
</dbReference>
<reference evidence="19" key="1">
    <citation type="submission" date="2018-09" db="EMBL/GenBank/DDBJ databases">
        <title>Acidovorax cavernicola nov. sp. isolated from Gruta de las Maravillas (Aracena, Spain).</title>
        <authorList>
            <person name="Jurado V."/>
            <person name="Gutierrez-Patricio S."/>
            <person name="Gonzalez-Pimentel J.L."/>
            <person name="Miller A.Z."/>
            <person name="Laiz L."/>
            <person name="Saiz-Jimenez C."/>
        </authorList>
    </citation>
    <scope>NUCLEOTIDE SEQUENCE [LARGE SCALE GENOMIC DNA]</scope>
    <source>
        <strain evidence="19">1011MAR3C25</strain>
    </source>
</reference>
<dbReference type="SMART" id="SM00387">
    <property type="entry name" value="HATPase_c"/>
    <property type="match status" value="1"/>
</dbReference>
<evidence type="ECO:0000256" key="10">
    <source>
        <dbReference type="ARBA" id="ARBA00022840"/>
    </source>
</evidence>
<dbReference type="InterPro" id="IPR001610">
    <property type="entry name" value="PAC"/>
</dbReference>
<keyword evidence="12" id="KW-0902">Two-component regulatory system</keyword>
<dbReference type="InterPro" id="IPR033479">
    <property type="entry name" value="dCache_1"/>
</dbReference>
<evidence type="ECO:0000256" key="4">
    <source>
        <dbReference type="ARBA" id="ARBA00022475"/>
    </source>
</evidence>
<dbReference type="InterPro" id="IPR004358">
    <property type="entry name" value="Sig_transdc_His_kin-like_C"/>
</dbReference>
<evidence type="ECO:0000259" key="17">
    <source>
        <dbReference type="PROSITE" id="PS50113"/>
    </source>
</evidence>
<dbReference type="CDD" id="cd00082">
    <property type="entry name" value="HisKA"/>
    <property type="match status" value="1"/>
</dbReference>
<dbReference type="SUPFAM" id="SSF103190">
    <property type="entry name" value="Sensory domain-like"/>
    <property type="match status" value="1"/>
</dbReference>
<protein>
    <recommendedName>
        <fullName evidence="3">histidine kinase</fullName>
        <ecNumber evidence="3">2.7.13.3</ecNumber>
    </recommendedName>
</protein>
<dbReference type="InterPro" id="IPR000014">
    <property type="entry name" value="PAS"/>
</dbReference>
<feature type="domain" description="PAC" evidence="17">
    <location>
        <begin position="484"/>
        <end position="536"/>
    </location>
</feature>
<dbReference type="PRINTS" id="PR00344">
    <property type="entry name" value="BCTRLSENSOR"/>
</dbReference>
<dbReference type="AlphaFoldDB" id="A0A418T2F0"/>
<dbReference type="GO" id="GO:0000155">
    <property type="term" value="F:phosphorelay sensor kinase activity"/>
    <property type="evidence" value="ECO:0007669"/>
    <property type="project" value="InterPro"/>
</dbReference>
<dbReference type="InterPro" id="IPR005467">
    <property type="entry name" value="His_kinase_dom"/>
</dbReference>
<evidence type="ECO:0000256" key="2">
    <source>
        <dbReference type="ARBA" id="ARBA00004651"/>
    </source>
</evidence>
<evidence type="ECO:0000259" key="15">
    <source>
        <dbReference type="PROSITE" id="PS50109"/>
    </source>
</evidence>
<evidence type="ECO:0000313" key="19">
    <source>
        <dbReference type="Proteomes" id="UP000284202"/>
    </source>
</evidence>
<dbReference type="InterPro" id="IPR035965">
    <property type="entry name" value="PAS-like_dom_sf"/>
</dbReference>
<dbReference type="CDD" id="cd12912">
    <property type="entry name" value="PDC2_MCP_like"/>
    <property type="match status" value="1"/>
</dbReference>
<sequence length="785" mass="86416">MKISLGAVLAIGLAGLQLVAVLAVVFTSYVTSERAMLNHARLILGDVGTNATEHSKGFLHPARSAAEFAAGLSEMRILGSDNLQLLERFLFQQLKVTPQFSALYFGLEDGCFVFVMRDSGPAPYRTKIITVKDGKRHSEHFWRNDDFSLVTSKVDPTDTFDPRDRNWYQRAEMALTTVWTDPYIFFTAQQPGITLAAPVRNPDGGVRGVVGVDIEISSISEFLAQLRIGETGKALIINHNGDVIAHPNSELLKTQDQDGTVRFPNIREFDDGIAREAFSWLGSGIEAAQGRERFSKFEYGGETYISTFTQIIDDDLPWTVAVYAPELDFIGGLKDNRTTSIWIAVMVAILTGVAGLALANYIHRPVRAFAIRSALIAQGEIDATEPAPKTYKELANANETLMQEIVARKKTEAEYGQTFDLSSRAMAQTAPKTGDLLKVNAKFCELTGYDLRDVKAMHYTDLIHPDDRSHISPDFFSTSDGSATRHDVRFIRKDGQTIDIAVNAILIRDYNGDPLHAVVTLDDITESKAREKQIARLNRDLIHLSRGHTLGQMAAGLAHELNQPLAAIAQNMDSALLILESMKEIPVELREILTEVEQQSIRAGDIIRALRGFIMKDASNFTKFDIAELIEQSRRLVQPEATEAGVSIRVQTNGLPPVSANRIQIAQVIVNLLRNAVEAIGENNLANRSVTVTARQQDGTLAVTVEDDGPGIDPGIELFSEFETTKPNGMGLGLSICRTMIEANGGKLWQDATYTDGARFCFTLPVPQRGIGELTNECDRLAPDL</sequence>
<name>A0A418T2F0_9RHOB</name>
<evidence type="ECO:0000256" key="7">
    <source>
        <dbReference type="ARBA" id="ARBA00022692"/>
    </source>
</evidence>
<evidence type="ECO:0000256" key="11">
    <source>
        <dbReference type="ARBA" id="ARBA00022989"/>
    </source>
</evidence>
<dbReference type="Proteomes" id="UP000284202">
    <property type="component" value="Unassembled WGS sequence"/>
</dbReference>
<dbReference type="OrthoDB" id="9795133at2"/>
<dbReference type="PROSITE" id="PS50113">
    <property type="entry name" value="PAC"/>
    <property type="match status" value="1"/>
</dbReference>
<dbReference type="InterPro" id="IPR036097">
    <property type="entry name" value="HisK_dim/P_sf"/>
</dbReference>
<dbReference type="GO" id="GO:0005886">
    <property type="term" value="C:plasma membrane"/>
    <property type="evidence" value="ECO:0007669"/>
    <property type="project" value="UniProtKB-SubCell"/>
</dbReference>
<evidence type="ECO:0000256" key="13">
    <source>
        <dbReference type="ARBA" id="ARBA00023136"/>
    </source>
</evidence>
<organism evidence="18 19">
    <name type="scientific">Paracoccus onubensis</name>
    <dbReference type="NCBI Taxonomy" id="1675788"/>
    <lineage>
        <taxon>Bacteria</taxon>
        <taxon>Pseudomonadati</taxon>
        <taxon>Pseudomonadota</taxon>
        <taxon>Alphaproteobacteria</taxon>
        <taxon>Rhodobacterales</taxon>
        <taxon>Paracoccaceae</taxon>
        <taxon>Paracoccus</taxon>
    </lineage>
</organism>
<keyword evidence="10" id="KW-0067">ATP-binding</keyword>
<dbReference type="InterPro" id="IPR013655">
    <property type="entry name" value="PAS_fold_3"/>
</dbReference>
<keyword evidence="9 18" id="KW-0418">Kinase</keyword>
<evidence type="ECO:0000259" key="16">
    <source>
        <dbReference type="PROSITE" id="PS50112"/>
    </source>
</evidence>
<accession>A0A418T2F0</accession>
<evidence type="ECO:0000313" key="18">
    <source>
        <dbReference type="EMBL" id="RJE87353.1"/>
    </source>
</evidence>
<keyword evidence="5" id="KW-0597">Phosphoprotein</keyword>
<dbReference type="RefSeq" id="WP_119747023.1">
    <property type="nucleotide sequence ID" value="NZ_QZCG01000003.1"/>
</dbReference>
<feature type="transmembrane region" description="Helical" evidence="14">
    <location>
        <begin position="341"/>
        <end position="362"/>
    </location>
</feature>
<evidence type="ECO:0000256" key="12">
    <source>
        <dbReference type="ARBA" id="ARBA00023012"/>
    </source>
</evidence>
<feature type="domain" description="Histidine kinase" evidence="15">
    <location>
        <begin position="556"/>
        <end position="768"/>
    </location>
</feature>
<dbReference type="Gene3D" id="1.10.287.130">
    <property type="match status" value="1"/>
</dbReference>